<sequence length="47" mass="5289">MREVAGVLLFLPQLLILISSKNITQWPAVCLLNEHKNITYSNGISSY</sequence>
<accession>A0A0U2WKV6</accession>
<name>A0A0U2WKV6_9GAMM</name>
<protein>
    <submittedName>
        <fullName evidence="1">Uncharacterized protein</fullName>
    </submittedName>
</protein>
<dbReference type="EMBL" id="CP011034">
    <property type="protein sequence ID" value="ALS33978.1"/>
    <property type="molecule type" value="Genomic_DNA"/>
</dbReference>
<organism evidence="1">
    <name type="scientific">Pseudoalteromonas translucida KMM 520</name>
    <dbReference type="NCBI Taxonomy" id="1315283"/>
    <lineage>
        <taxon>Bacteria</taxon>
        <taxon>Pseudomonadati</taxon>
        <taxon>Pseudomonadota</taxon>
        <taxon>Gammaproteobacteria</taxon>
        <taxon>Alteromonadales</taxon>
        <taxon>Pseudoalteromonadaceae</taxon>
        <taxon>Pseudoalteromonas</taxon>
    </lineage>
</organism>
<evidence type="ECO:0000313" key="1">
    <source>
        <dbReference type="EMBL" id="ALS33978.1"/>
    </source>
</evidence>
<evidence type="ECO:0000313" key="2">
    <source>
        <dbReference type="Proteomes" id="UP000065261"/>
    </source>
</evidence>
<reference evidence="1 2" key="1">
    <citation type="submission" date="2015-03" db="EMBL/GenBank/DDBJ databases">
        <authorList>
            <person name="Murphy D."/>
        </authorList>
    </citation>
    <scope>NUCLEOTIDE SEQUENCE [LARGE SCALE GENOMIC DNA]</scope>
    <source>
        <strain evidence="1 2">KMM 520</strain>
    </source>
</reference>
<proteinExistence type="predicted"/>
<dbReference type="AlphaFoldDB" id="A0A0U2WKV6"/>
<gene>
    <name evidence="1" type="ORF">PTRA_a2940</name>
</gene>
<dbReference type="KEGG" id="ptn:PTRA_a2940"/>
<dbReference type="Proteomes" id="UP000065261">
    <property type="component" value="Chromosome I"/>
</dbReference>